<dbReference type="Gene3D" id="3.30.70.2500">
    <property type="match status" value="1"/>
</dbReference>
<dbReference type="Pfam" id="PF03460">
    <property type="entry name" value="NIR_SIR_ferr"/>
    <property type="match status" value="1"/>
</dbReference>
<protein>
    <submittedName>
        <fullName evidence="7">Dissimilatory-type sulfite reductase subunit alpha</fullName>
        <ecNumber evidence="7">1.8.99.5</ecNumber>
    </submittedName>
</protein>
<dbReference type="GO" id="GO:0020037">
    <property type="term" value="F:heme binding"/>
    <property type="evidence" value="ECO:0007669"/>
    <property type="project" value="InterPro"/>
</dbReference>
<dbReference type="SUPFAM" id="SSF55124">
    <property type="entry name" value="Nitrite/Sulfite reductase N-terminal domain-like"/>
    <property type="match status" value="1"/>
</dbReference>
<proteinExistence type="predicted"/>
<dbReference type="GO" id="GO:0051539">
    <property type="term" value="F:4 iron, 4 sulfur cluster binding"/>
    <property type="evidence" value="ECO:0007669"/>
    <property type="project" value="UniProtKB-KW"/>
</dbReference>
<keyword evidence="2" id="KW-0479">Metal-binding</keyword>
<evidence type="ECO:0000256" key="1">
    <source>
        <dbReference type="ARBA" id="ARBA00022485"/>
    </source>
</evidence>
<evidence type="ECO:0000313" key="8">
    <source>
        <dbReference type="Proteomes" id="UP000705867"/>
    </source>
</evidence>
<dbReference type="GO" id="GO:0009337">
    <property type="term" value="C:sulfite reductase complex (NADPH)"/>
    <property type="evidence" value="ECO:0007669"/>
    <property type="project" value="TreeGrafter"/>
</dbReference>
<name>A0A953JAI7_9BACT</name>
<dbReference type="Pfam" id="PF01077">
    <property type="entry name" value="NIR_SIR"/>
    <property type="match status" value="1"/>
</dbReference>
<keyword evidence="4" id="KW-0411">Iron-sulfur</keyword>
<dbReference type="InterPro" id="IPR006067">
    <property type="entry name" value="NO2/SO3_Rdtase_4Fe4S_dom"/>
</dbReference>
<dbReference type="Proteomes" id="UP000705867">
    <property type="component" value="Unassembled WGS sequence"/>
</dbReference>
<dbReference type="GO" id="GO:0000103">
    <property type="term" value="P:sulfate assimilation"/>
    <property type="evidence" value="ECO:0007669"/>
    <property type="project" value="TreeGrafter"/>
</dbReference>
<dbReference type="SUPFAM" id="SSF56014">
    <property type="entry name" value="Nitrite and sulphite reductase 4Fe-4S domain-like"/>
    <property type="match status" value="1"/>
</dbReference>
<dbReference type="SUPFAM" id="SSF54862">
    <property type="entry name" value="4Fe-4S ferredoxins"/>
    <property type="match status" value="1"/>
</dbReference>
<feature type="domain" description="Nitrite/Sulfite reductase ferredoxin-like" evidence="6">
    <location>
        <begin position="84"/>
        <end position="144"/>
    </location>
</feature>
<evidence type="ECO:0000256" key="2">
    <source>
        <dbReference type="ARBA" id="ARBA00022723"/>
    </source>
</evidence>
<accession>A0A953JAI7</accession>
<dbReference type="InterPro" id="IPR045169">
    <property type="entry name" value="NO2/SO3_Rdtase_4Fe4S_prot"/>
</dbReference>
<evidence type="ECO:0000259" key="6">
    <source>
        <dbReference type="Pfam" id="PF03460"/>
    </source>
</evidence>
<evidence type="ECO:0000259" key="5">
    <source>
        <dbReference type="Pfam" id="PF01077"/>
    </source>
</evidence>
<dbReference type="PANTHER" id="PTHR11493:SF54">
    <property type="entry name" value="ANAEROBIC SULFITE REDUCTASE SUBUNIT C"/>
    <property type="match status" value="1"/>
</dbReference>
<dbReference type="NCBIfam" id="TIGR02064">
    <property type="entry name" value="dsrA"/>
    <property type="match status" value="1"/>
</dbReference>
<dbReference type="Gene3D" id="6.10.140.1420">
    <property type="match status" value="1"/>
</dbReference>
<dbReference type="GO" id="GO:0050311">
    <property type="term" value="F:sulfite reductase (ferredoxin) activity"/>
    <property type="evidence" value="ECO:0007669"/>
    <property type="project" value="TreeGrafter"/>
</dbReference>
<sequence>MPKKYETPLLDELEKGPFPSFVTEIKKAAAKNDMAADELGQLEKSYRERRGYWKHGGIVGVRGYGGGVIGRYSSLPEEFPSVANFHTIRINSVSGFFYTSQILKEMCDLWDKYGSGLTNMHGSTGDLILLGTSTENLEPIFAEFSSRGWDLGGSGSALRTPSCCVGPARCEWSNIDTLDINYNLTQEWQDEMHRPAFPYKFKFKTAGCAVDCIASIARADCSIIGTWKGTIAVNQDEVANYAKNGMNIKEEIVDMCPSRCMSYDGTELKIRDEDCVRCMHCIAKMTKALKATGEKGATILIGSKAPFVIGSTLSWVIVPFIKMEPPYDEFKDLIRKMWEFWDEHGKNRERIGELIIRKGMREFLEFIGVEPQPQQIKEPRRDPFFFWTEADLQK</sequence>
<dbReference type="EMBL" id="JAIOIV010000022">
    <property type="protein sequence ID" value="MBZ0155140.1"/>
    <property type="molecule type" value="Genomic_DNA"/>
</dbReference>
<comment type="caution">
    <text evidence="7">The sequence shown here is derived from an EMBL/GenBank/DDBJ whole genome shotgun (WGS) entry which is preliminary data.</text>
</comment>
<keyword evidence="1" id="KW-0004">4Fe-4S</keyword>
<dbReference type="AlphaFoldDB" id="A0A953JAI7"/>
<dbReference type="Gene3D" id="3.30.70.20">
    <property type="match status" value="1"/>
</dbReference>
<feature type="domain" description="Nitrite/sulphite reductase 4Fe-4S" evidence="5">
    <location>
        <begin position="154"/>
        <end position="367"/>
    </location>
</feature>
<evidence type="ECO:0000313" key="7">
    <source>
        <dbReference type="EMBL" id="MBZ0155140.1"/>
    </source>
</evidence>
<reference evidence="7" key="2">
    <citation type="submission" date="2021-08" db="EMBL/GenBank/DDBJ databases">
        <authorList>
            <person name="Dalcin Martins P."/>
        </authorList>
    </citation>
    <scope>NUCLEOTIDE SEQUENCE</scope>
    <source>
        <strain evidence="7">MAG_39</strain>
    </source>
</reference>
<dbReference type="EC" id="1.8.99.5" evidence="7"/>
<dbReference type="GO" id="GO:0016002">
    <property type="term" value="F:sulfite reductase activity"/>
    <property type="evidence" value="ECO:0007669"/>
    <property type="project" value="TreeGrafter"/>
</dbReference>
<dbReference type="InterPro" id="IPR005117">
    <property type="entry name" value="NiRdtase/SiRdtase_haem-b_fer"/>
</dbReference>
<dbReference type="GO" id="GO:0018551">
    <property type="term" value="F:dissimilatory sulfite reductase (NADH) activity"/>
    <property type="evidence" value="ECO:0007669"/>
    <property type="project" value="InterPro"/>
</dbReference>
<dbReference type="InterPro" id="IPR036136">
    <property type="entry name" value="Nit/Sulf_reduc_fer-like_dom_sf"/>
</dbReference>
<organism evidence="7 8">
    <name type="scientific">Candidatus Nitrobium versatile</name>
    <dbReference type="NCBI Taxonomy" id="2884831"/>
    <lineage>
        <taxon>Bacteria</taxon>
        <taxon>Pseudomonadati</taxon>
        <taxon>Nitrospirota</taxon>
        <taxon>Nitrospiria</taxon>
        <taxon>Nitrospirales</taxon>
        <taxon>Nitrospiraceae</taxon>
        <taxon>Candidatus Nitrobium</taxon>
    </lineage>
</organism>
<keyword evidence="3" id="KW-0408">Iron</keyword>
<gene>
    <name evidence="7" type="primary">dsrA</name>
    <name evidence="7" type="ORF">K8I29_02870</name>
</gene>
<dbReference type="Gene3D" id="3.30.413.10">
    <property type="entry name" value="Sulfite Reductase Hemoprotein, domain 1"/>
    <property type="match status" value="1"/>
</dbReference>
<evidence type="ECO:0000256" key="4">
    <source>
        <dbReference type="ARBA" id="ARBA00023014"/>
    </source>
</evidence>
<dbReference type="PANTHER" id="PTHR11493">
    <property type="entry name" value="SULFITE REDUCTASE [NADPH] SUBUNIT BETA-RELATED"/>
    <property type="match status" value="1"/>
</dbReference>
<reference evidence="7" key="1">
    <citation type="journal article" date="2021" name="bioRxiv">
        <title>Unraveling nitrogen, sulfur and carbon metabolic pathways and microbial community transcriptional responses to substrate deprivation and toxicity stresses in a bioreactor mimicking anoxic brackish coastal sediment conditions.</title>
        <authorList>
            <person name="Martins P.D."/>
            <person name="Echeveste M.J."/>
            <person name="Arshad A."/>
            <person name="Kurth J."/>
            <person name="Ouboter H."/>
            <person name="Jetten M.S.M."/>
            <person name="Welte C.U."/>
        </authorList>
    </citation>
    <scope>NUCLEOTIDE SEQUENCE</scope>
    <source>
        <strain evidence="7">MAG_39</strain>
    </source>
</reference>
<dbReference type="GO" id="GO:0046872">
    <property type="term" value="F:metal ion binding"/>
    <property type="evidence" value="ECO:0007669"/>
    <property type="project" value="UniProtKB-KW"/>
</dbReference>
<dbReference type="InterPro" id="IPR045854">
    <property type="entry name" value="NO2/SO3_Rdtase_4Fe4S_sf"/>
</dbReference>
<dbReference type="InterPro" id="IPR011806">
    <property type="entry name" value="DsrA"/>
</dbReference>
<keyword evidence="7" id="KW-0560">Oxidoreductase</keyword>
<evidence type="ECO:0000256" key="3">
    <source>
        <dbReference type="ARBA" id="ARBA00023004"/>
    </source>
</evidence>